<dbReference type="InterPro" id="IPR013879">
    <property type="entry name" value="DUF1761"/>
</dbReference>
<keyword evidence="1" id="KW-1133">Transmembrane helix</keyword>
<name>A0A1F6C1J9_9BACT</name>
<accession>A0A1F6C1J9</accession>
<feature type="transmembrane region" description="Helical" evidence="1">
    <location>
        <begin position="6"/>
        <end position="30"/>
    </location>
</feature>
<sequence length="135" mass="14963">MEFNVNFWAVLVSAIVSYSIGSLWYSPVLFGKVWAYYMGLTPEKMKASGMGKIYVGSFITTLIMAYVLAHFIILGGAGNIATGAQIGFWIWLGFVATIATGSIFWENKAKKLYLINVGYQLVSIMVMGIILALWR</sequence>
<evidence type="ECO:0000313" key="3">
    <source>
        <dbReference type="Proteomes" id="UP000178249"/>
    </source>
</evidence>
<keyword evidence="1" id="KW-0812">Transmembrane</keyword>
<feature type="transmembrane region" description="Helical" evidence="1">
    <location>
        <begin position="86"/>
        <end position="105"/>
    </location>
</feature>
<organism evidence="2 3">
    <name type="scientific">Candidatus Kaiserbacteria bacterium RIFCSPHIGHO2_01_FULL_48_10</name>
    <dbReference type="NCBI Taxonomy" id="1798476"/>
    <lineage>
        <taxon>Bacteria</taxon>
        <taxon>Candidatus Kaiseribacteriota</taxon>
    </lineage>
</organism>
<gene>
    <name evidence="2" type="ORF">A2841_02700</name>
</gene>
<evidence type="ECO:0000313" key="2">
    <source>
        <dbReference type="EMBL" id="OGG43041.1"/>
    </source>
</evidence>
<evidence type="ECO:0000256" key="1">
    <source>
        <dbReference type="SAM" id="Phobius"/>
    </source>
</evidence>
<reference evidence="2 3" key="1">
    <citation type="journal article" date="2016" name="Nat. Commun.">
        <title>Thousands of microbial genomes shed light on interconnected biogeochemical processes in an aquifer system.</title>
        <authorList>
            <person name="Anantharaman K."/>
            <person name="Brown C.T."/>
            <person name="Hug L.A."/>
            <person name="Sharon I."/>
            <person name="Castelle C.J."/>
            <person name="Probst A.J."/>
            <person name="Thomas B.C."/>
            <person name="Singh A."/>
            <person name="Wilkins M.J."/>
            <person name="Karaoz U."/>
            <person name="Brodie E.L."/>
            <person name="Williams K.H."/>
            <person name="Hubbard S.S."/>
            <person name="Banfield J.F."/>
        </authorList>
    </citation>
    <scope>NUCLEOTIDE SEQUENCE [LARGE SCALE GENOMIC DNA]</scope>
</reference>
<protein>
    <recommendedName>
        <fullName evidence="4">DUF1761 domain-containing protein</fullName>
    </recommendedName>
</protein>
<dbReference type="EMBL" id="MFKP01000057">
    <property type="protein sequence ID" value="OGG43041.1"/>
    <property type="molecule type" value="Genomic_DNA"/>
</dbReference>
<evidence type="ECO:0008006" key="4">
    <source>
        <dbReference type="Google" id="ProtNLM"/>
    </source>
</evidence>
<proteinExistence type="predicted"/>
<comment type="caution">
    <text evidence="2">The sequence shown here is derived from an EMBL/GenBank/DDBJ whole genome shotgun (WGS) entry which is preliminary data.</text>
</comment>
<feature type="transmembrane region" description="Helical" evidence="1">
    <location>
        <begin position="51"/>
        <end position="74"/>
    </location>
</feature>
<dbReference type="AlphaFoldDB" id="A0A1F6C1J9"/>
<keyword evidence="1" id="KW-0472">Membrane</keyword>
<dbReference type="Proteomes" id="UP000178249">
    <property type="component" value="Unassembled WGS sequence"/>
</dbReference>
<feature type="transmembrane region" description="Helical" evidence="1">
    <location>
        <begin position="112"/>
        <end position="134"/>
    </location>
</feature>
<dbReference type="Pfam" id="PF08570">
    <property type="entry name" value="DUF1761"/>
    <property type="match status" value="1"/>
</dbReference>